<dbReference type="SUPFAM" id="SSF53850">
    <property type="entry name" value="Periplasmic binding protein-like II"/>
    <property type="match status" value="1"/>
</dbReference>
<accession>A0ABY4J4N5</accession>
<keyword evidence="3 4" id="KW-0732">Signal</keyword>
<comment type="similarity">
    <text evidence="1">Belongs to the bacterial solute-binding protein 1 family.</text>
</comment>
<sequence>MRINKRLAAFALVGVTLATLTACGRADAGPAEGGGAEDISDGPATGSLTVWAMGAEGENLDELTKTFEEQNPDVDVEVTAVPWGSAHDKFIAAIASGTTPDVAQVGTTWMGEFAGLNALDPVPAQIDDSVFFEGANATNLVDGVSYGVPWYVETRVVFYRTDIAEAAGITEPPTDWDGLHDMAAAMKTQPGVDWGISLQPGGTGSWQTLLPFMWQAGGDITNDALTEFTFDSPENADALSYYQSFFTDGLADSAPTEGTTEADFVDGRVPMFISGPWMIGSVEALGGEGFADKYGVAVMPSAEKEASFVGGSNLGVFSNTKNRDAAWKLVQFLTEEETQASWFDIVGDLPSVKGAWTTDALKSDEKLAVFGTQLETAKAPPSITTWEQIATSLDAQVEAVTKTGSDPAEALRAVQQEATSIGFGGE</sequence>
<evidence type="ECO:0000256" key="4">
    <source>
        <dbReference type="SAM" id="SignalP"/>
    </source>
</evidence>
<dbReference type="Proteomes" id="UP000830631">
    <property type="component" value="Chromosome"/>
</dbReference>
<keyword evidence="6" id="KW-1185">Reference proteome</keyword>
<dbReference type="PROSITE" id="PS51257">
    <property type="entry name" value="PROKAR_LIPOPROTEIN"/>
    <property type="match status" value="1"/>
</dbReference>
<dbReference type="Gene3D" id="3.40.190.10">
    <property type="entry name" value="Periplasmic binding protein-like II"/>
    <property type="match status" value="2"/>
</dbReference>
<dbReference type="RefSeq" id="WP_261811702.1">
    <property type="nucleotide sequence ID" value="NZ_CP078078.1"/>
</dbReference>
<evidence type="ECO:0000256" key="1">
    <source>
        <dbReference type="ARBA" id="ARBA00008520"/>
    </source>
</evidence>
<reference evidence="5 6" key="1">
    <citation type="submission" date="2021-06" db="EMBL/GenBank/DDBJ databases">
        <title>Genome-based taxonomic framework of Microbacterium strains isolated from marine environment, the description of four new species and reclassification of four preexisting species.</title>
        <authorList>
            <person name="Lee S.D."/>
            <person name="Kim S.-M."/>
            <person name="Byeon Y.-S."/>
            <person name="Yang H.L."/>
            <person name="Kim I.S."/>
        </authorList>
    </citation>
    <scope>NUCLEOTIDE SEQUENCE [LARGE SCALE GENOMIC DNA]</scope>
    <source>
        <strain evidence="5 6">KSW4-10</strain>
    </source>
</reference>
<evidence type="ECO:0000313" key="5">
    <source>
        <dbReference type="EMBL" id="UPL19122.1"/>
    </source>
</evidence>
<proteinExistence type="inferred from homology"/>
<evidence type="ECO:0000256" key="2">
    <source>
        <dbReference type="ARBA" id="ARBA00022448"/>
    </source>
</evidence>
<name>A0ABY4J4N5_9MICO</name>
<feature type="signal peptide" evidence="4">
    <location>
        <begin position="1"/>
        <end position="28"/>
    </location>
</feature>
<dbReference type="InterPro" id="IPR006059">
    <property type="entry name" value="SBP"/>
</dbReference>
<keyword evidence="2" id="KW-0813">Transport</keyword>
<organism evidence="5 6">
    <name type="scientific">Microbacterium aurugineum</name>
    <dbReference type="NCBI Taxonomy" id="2851642"/>
    <lineage>
        <taxon>Bacteria</taxon>
        <taxon>Bacillati</taxon>
        <taxon>Actinomycetota</taxon>
        <taxon>Actinomycetes</taxon>
        <taxon>Micrococcales</taxon>
        <taxon>Microbacteriaceae</taxon>
        <taxon>Microbacterium</taxon>
    </lineage>
</organism>
<dbReference type="EMBL" id="CP078078">
    <property type="protein sequence ID" value="UPL19122.1"/>
    <property type="molecule type" value="Genomic_DNA"/>
</dbReference>
<gene>
    <name evidence="5" type="ORF">KV397_15795</name>
</gene>
<dbReference type="CDD" id="cd14747">
    <property type="entry name" value="PBP2_MalE"/>
    <property type="match status" value="1"/>
</dbReference>
<feature type="chain" id="PRO_5045817965" evidence="4">
    <location>
        <begin position="29"/>
        <end position="426"/>
    </location>
</feature>
<dbReference type="Pfam" id="PF01547">
    <property type="entry name" value="SBP_bac_1"/>
    <property type="match status" value="1"/>
</dbReference>
<evidence type="ECO:0000256" key="3">
    <source>
        <dbReference type="ARBA" id="ARBA00022729"/>
    </source>
</evidence>
<dbReference type="PANTHER" id="PTHR30061:SF50">
    <property type="entry name" value="MALTOSE_MALTODEXTRIN-BINDING PERIPLASMIC PROTEIN"/>
    <property type="match status" value="1"/>
</dbReference>
<evidence type="ECO:0000313" key="6">
    <source>
        <dbReference type="Proteomes" id="UP000830631"/>
    </source>
</evidence>
<dbReference type="PANTHER" id="PTHR30061">
    <property type="entry name" value="MALTOSE-BINDING PERIPLASMIC PROTEIN"/>
    <property type="match status" value="1"/>
</dbReference>
<protein>
    <submittedName>
        <fullName evidence="5">Sugar ABC transporter substrate-binding protein</fullName>
    </submittedName>
</protein>